<evidence type="ECO:0000313" key="10">
    <source>
        <dbReference type="WBParaSite" id="SBAD_0000716701-mRNA-1"/>
    </source>
</evidence>
<dbReference type="PROSITE" id="PS51551">
    <property type="entry name" value="EPHRIN_RBD_2"/>
    <property type="match status" value="1"/>
</dbReference>
<dbReference type="PANTHER" id="PTHR11304">
    <property type="entry name" value="EPHRIN"/>
    <property type="match status" value="1"/>
</dbReference>
<keyword evidence="9" id="KW-1185">Reference proteome</keyword>
<proteinExistence type="inferred from homology"/>
<organism evidence="10">
    <name type="scientific">Soboliphyme baturini</name>
    <dbReference type="NCBI Taxonomy" id="241478"/>
    <lineage>
        <taxon>Eukaryota</taxon>
        <taxon>Metazoa</taxon>
        <taxon>Ecdysozoa</taxon>
        <taxon>Nematoda</taxon>
        <taxon>Enoplea</taxon>
        <taxon>Dorylaimia</taxon>
        <taxon>Dioctophymatida</taxon>
        <taxon>Dioctophymatoidea</taxon>
        <taxon>Soboliphymatidae</taxon>
        <taxon>Soboliphyme</taxon>
    </lineage>
</organism>
<dbReference type="GO" id="GO:0007411">
    <property type="term" value="P:axon guidance"/>
    <property type="evidence" value="ECO:0007669"/>
    <property type="project" value="TreeGrafter"/>
</dbReference>
<comment type="subcellular location">
    <subcellularLocation>
        <location evidence="1">Membrane</location>
    </subcellularLocation>
</comment>
<dbReference type="WBParaSite" id="SBAD_0000716701-mRNA-1">
    <property type="protein sequence ID" value="SBAD_0000716701-mRNA-1"/>
    <property type="gene ID" value="SBAD_0000716701"/>
</dbReference>
<protein>
    <submittedName>
        <fullName evidence="10">Ephrin RBD domain-containing protein</fullName>
    </submittedName>
</protein>
<dbReference type="SUPFAM" id="SSF49503">
    <property type="entry name" value="Cupredoxins"/>
    <property type="match status" value="1"/>
</dbReference>
<reference evidence="10" key="1">
    <citation type="submission" date="2016-06" db="UniProtKB">
        <authorList>
            <consortium name="WormBaseParasite"/>
        </authorList>
    </citation>
    <scope>IDENTIFICATION</scope>
</reference>
<dbReference type="PANTHER" id="PTHR11304:SF29">
    <property type="entry name" value="EPHRIN"/>
    <property type="match status" value="1"/>
</dbReference>
<dbReference type="InterPro" id="IPR001799">
    <property type="entry name" value="Ephrin_RBD"/>
</dbReference>
<comment type="similarity">
    <text evidence="6">Belongs to the ephrin family.</text>
</comment>
<evidence type="ECO:0000259" key="7">
    <source>
        <dbReference type="PROSITE" id="PS51551"/>
    </source>
</evidence>
<dbReference type="GO" id="GO:0048013">
    <property type="term" value="P:ephrin receptor signaling pathway"/>
    <property type="evidence" value="ECO:0007669"/>
    <property type="project" value="TreeGrafter"/>
</dbReference>
<dbReference type="Pfam" id="PF00812">
    <property type="entry name" value="Ephrin"/>
    <property type="match status" value="1"/>
</dbReference>
<dbReference type="Gene3D" id="2.60.40.420">
    <property type="entry name" value="Cupredoxins - blue copper proteins"/>
    <property type="match status" value="1"/>
</dbReference>
<dbReference type="InterPro" id="IPR008972">
    <property type="entry name" value="Cupredoxin"/>
</dbReference>
<evidence type="ECO:0000256" key="4">
    <source>
        <dbReference type="ARBA" id="ARBA00023157"/>
    </source>
</evidence>
<dbReference type="EMBL" id="UZAM01010139">
    <property type="protein sequence ID" value="VDP11093.1"/>
    <property type="molecule type" value="Genomic_DNA"/>
</dbReference>
<dbReference type="InterPro" id="IPR031328">
    <property type="entry name" value="Ephrin"/>
</dbReference>
<evidence type="ECO:0000256" key="5">
    <source>
        <dbReference type="ARBA" id="ARBA00023180"/>
    </source>
</evidence>
<feature type="domain" description="Ephrin RBD" evidence="7">
    <location>
        <begin position="1"/>
        <end position="106"/>
    </location>
</feature>
<evidence type="ECO:0000313" key="8">
    <source>
        <dbReference type="EMBL" id="VDP11093.1"/>
    </source>
</evidence>
<keyword evidence="5" id="KW-0325">Glycoprotein</keyword>
<keyword evidence="4" id="KW-1015">Disulfide bond</keyword>
<evidence type="ECO:0000313" key="9">
    <source>
        <dbReference type="Proteomes" id="UP000270296"/>
    </source>
</evidence>
<name>A0A183ITF5_9BILA</name>
<reference evidence="8 9" key="2">
    <citation type="submission" date="2018-11" db="EMBL/GenBank/DDBJ databases">
        <authorList>
            <consortium name="Pathogen Informatics"/>
        </authorList>
    </citation>
    <scope>NUCLEOTIDE SEQUENCE [LARGE SCALE GENOMIC DNA]</scope>
</reference>
<evidence type="ECO:0000256" key="2">
    <source>
        <dbReference type="ARBA" id="ARBA00022729"/>
    </source>
</evidence>
<sequence length="106" mass="12020">MIDMTSKGLEIEHAFDSDGMPVRLPTLPSMKWDEKKRSPRPEVSRSDYNQCVRSGSEEIVGVCALPFTPNIITLVIREFTPNPGGLEFRKGVSYYFICKYALFGKQ</sequence>
<dbReference type="AlphaFoldDB" id="A0A183ITF5"/>
<gene>
    <name evidence="8" type="ORF">SBAD_LOCUS6902</name>
</gene>
<dbReference type="GO" id="GO:0046875">
    <property type="term" value="F:ephrin receptor binding"/>
    <property type="evidence" value="ECO:0007669"/>
    <property type="project" value="TreeGrafter"/>
</dbReference>
<evidence type="ECO:0000256" key="3">
    <source>
        <dbReference type="ARBA" id="ARBA00023136"/>
    </source>
</evidence>
<dbReference type="Proteomes" id="UP000270296">
    <property type="component" value="Unassembled WGS sequence"/>
</dbReference>
<dbReference type="OrthoDB" id="6250301at2759"/>
<comment type="caution">
    <text evidence="6">Lacks conserved residue(s) required for the propagation of feature annotation.</text>
</comment>
<evidence type="ECO:0000256" key="6">
    <source>
        <dbReference type="PROSITE-ProRule" id="PRU00884"/>
    </source>
</evidence>
<dbReference type="GO" id="GO:0005886">
    <property type="term" value="C:plasma membrane"/>
    <property type="evidence" value="ECO:0007669"/>
    <property type="project" value="TreeGrafter"/>
</dbReference>
<accession>A0A183ITF5</accession>
<evidence type="ECO:0000256" key="1">
    <source>
        <dbReference type="ARBA" id="ARBA00004370"/>
    </source>
</evidence>
<keyword evidence="2" id="KW-0732">Signal</keyword>
<keyword evidence="3" id="KW-0472">Membrane</keyword>